<comment type="caution">
    <text evidence="1">The sequence shown here is derived from an EMBL/GenBank/DDBJ whole genome shotgun (WGS) entry which is preliminary data.</text>
</comment>
<organism evidence="1 2">
    <name type="scientific">Fusarium keratoplasticum</name>
    <dbReference type="NCBI Taxonomy" id="1328300"/>
    <lineage>
        <taxon>Eukaryota</taxon>
        <taxon>Fungi</taxon>
        <taxon>Dikarya</taxon>
        <taxon>Ascomycota</taxon>
        <taxon>Pezizomycotina</taxon>
        <taxon>Sordariomycetes</taxon>
        <taxon>Hypocreomycetidae</taxon>
        <taxon>Hypocreales</taxon>
        <taxon>Nectriaceae</taxon>
        <taxon>Fusarium</taxon>
        <taxon>Fusarium solani species complex</taxon>
    </lineage>
</organism>
<protein>
    <submittedName>
        <fullName evidence="1">Uncharacterized protein</fullName>
    </submittedName>
</protein>
<sequence length="261" mass="27647">MARHFVALLAAFGALGADAAVCRPSGSTTLATTTTEASSTVSVGSSTATETSSTISVESTTATESSTINIETSTTITEASTSTQESSTVVSTTATTSSAEVCVETQILANPSFDDNDSGTPWVFNEGTRFTGELARSYPYGVIASLTQADRTRQFSQTIPRVSPHNYRLQYYLLNYSAVSAPFFTCYVTPSINGQELAQGTEVGTLGQLGWQQGEAFWSTPSETEDVTDVEVIFNVSCDGDFYLVLIALDDTSLTRVCGAQ</sequence>
<proteinExistence type="predicted"/>
<name>A0ACC0QYM3_9HYPO</name>
<keyword evidence="2" id="KW-1185">Reference proteome</keyword>
<dbReference type="EMBL" id="CM046506">
    <property type="protein sequence ID" value="KAI8670663.1"/>
    <property type="molecule type" value="Genomic_DNA"/>
</dbReference>
<gene>
    <name evidence="1" type="ORF">NCS57_00538700</name>
</gene>
<dbReference type="Proteomes" id="UP001065298">
    <property type="component" value="Chromosome 4"/>
</dbReference>
<reference evidence="1" key="1">
    <citation type="submission" date="2022-06" db="EMBL/GenBank/DDBJ databases">
        <title>Fusarium solani species complex genomes reveal bases of compartmentalisation and animal pathogenesis.</title>
        <authorList>
            <person name="Tsai I.J."/>
        </authorList>
    </citation>
    <scope>NUCLEOTIDE SEQUENCE</scope>
    <source>
        <strain evidence="1">Fu6.1</strain>
    </source>
</reference>
<evidence type="ECO:0000313" key="2">
    <source>
        <dbReference type="Proteomes" id="UP001065298"/>
    </source>
</evidence>
<accession>A0ACC0QYM3</accession>
<evidence type="ECO:0000313" key="1">
    <source>
        <dbReference type="EMBL" id="KAI8670663.1"/>
    </source>
</evidence>